<sequence length="93" mass="10742">MKKSVRSRALLLFLFFLLSSSTFSARLLTTEQGQNVRLEKVTGEEFGFEMEGSESMNELMGIEDCNDGDKECLKRRMTIEAHLDYIYTQNHKP</sequence>
<protein>
    <submittedName>
        <fullName evidence="1">Uncharacterized protein</fullName>
    </submittedName>
</protein>
<proteinExistence type="predicted"/>
<evidence type="ECO:0000313" key="1">
    <source>
        <dbReference type="EMBL" id="KAI4334286.1"/>
    </source>
</evidence>
<keyword evidence="2" id="KW-1185">Reference proteome</keyword>
<name>A0ACB9NE78_BAUVA</name>
<dbReference type="Proteomes" id="UP000828941">
    <property type="component" value="Chromosome 7"/>
</dbReference>
<organism evidence="1 2">
    <name type="scientific">Bauhinia variegata</name>
    <name type="common">Purple orchid tree</name>
    <name type="synonym">Phanera variegata</name>
    <dbReference type="NCBI Taxonomy" id="167791"/>
    <lineage>
        <taxon>Eukaryota</taxon>
        <taxon>Viridiplantae</taxon>
        <taxon>Streptophyta</taxon>
        <taxon>Embryophyta</taxon>
        <taxon>Tracheophyta</taxon>
        <taxon>Spermatophyta</taxon>
        <taxon>Magnoliopsida</taxon>
        <taxon>eudicotyledons</taxon>
        <taxon>Gunneridae</taxon>
        <taxon>Pentapetalae</taxon>
        <taxon>rosids</taxon>
        <taxon>fabids</taxon>
        <taxon>Fabales</taxon>
        <taxon>Fabaceae</taxon>
        <taxon>Cercidoideae</taxon>
        <taxon>Cercideae</taxon>
        <taxon>Bauhiniinae</taxon>
        <taxon>Bauhinia</taxon>
    </lineage>
</organism>
<dbReference type="EMBL" id="CM039432">
    <property type="protein sequence ID" value="KAI4334286.1"/>
    <property type="molecule type" value="Genomic_DNA"/>
</dbReference>
<reference evidence="1 2" key="1">
    <citation type="journal article" date="2022" name="DNA Res.">
        <title>Chromosomal-level genome assembly of the orchid tree Bauhinia variegata (Leguminosae; Cercidoideae) supports the allotetraploid origin hypothesis of Bauhinia.</title>
        <authorList>
            <person name="Zhong Y."/>
            <person name="Chen Y."/>
            <person name="Zheng D."/>
            <person name="Pang J."/>
            <person name="Liu Y."/>
            <person name="Luo S."/>
            <person name="Meng S."/>
            <person name="Qian L."/>
            <person name="Wei D."/>
            <person name="Dai S."/>
            <person name="Zhou R."/>
        </authorList>
    </citation>
    <scope>NUCLEOTIDE SEQUENCE [LARGE SCALE GENOMIC DNA]</scope>
    <source>
        <strain evidence="1">BV-YZ2020</strain>
    </source>
</reference>
<accession>A0ACB9NE78</accession>
<gene>
    <name evidence="1" type="ORF">L6164_018996</name>
</gene>
<evidence type="ECO:0000313" key="2">
    <source>
        <dbReference type="Proteomes" id="UP000828941"/>
    </source>
</evidence>
<comment type="caution">
    <text evidence="1">The sequence shown here is derived from an EMBL/GenBank/DDBJ whole genome shotgun (WGS) entry which is preliminary data.</text>
</comment>